<dbReference type="PANTHER" id="PTHR30273:SF2">
    <property type="entry name" value="PROTEIN FECR"/>
    <property type="match status" value="1"/>
</dbReference>
<name>A0A4D8QVT7_AZOBR</name>
<feature type="region of interest" description="Disordered" evidence="1">
    <location>
        <begin position="1"/>
        <end position="39"/>
    </location>
</feature>
<dbReference type="Proteomes" id="UP000298774">
    <property type="component" value="Plasmid p3"/>
</dbReference>
<sequence length="382" mass="41263">MCGRVRTQERRKARVTQDKADDSRASGGGADGRGAGAESGAYRHADPIMDEALTWFVARLDSPTDPDAETAFQAWRDADPRHAEAFERLSALSAMPELREATLAQRLPSTPPTMHPARPAAEQRIAKGPDRLAPQRSGLWGGWRGALAAGLLLAVVGWKLEPTLELALFADVRTAAGEQREIDLPDRSRLVLDTDSAVALDFAEGRRGVRLMRGQAYFDVARDPSRPFRVTAAFSTVEVTGTAFTVRTEDGLDSVFLERGRVSVLPLSGPDRNGLDQAVALEPGDRVTATAGGLSSVGRADPAVALAWRDGRYVFHDQPFATVVETVRRYYGHPVLLLDDRIAAVRISGNYRLDDPAAALRSLAGIVGARVTELPAGILLLR</sequence>
<reference evidence="4 5" key="1">
    <citation type="submission" date="2018-09" db="EMBL/GenBank/DDBJ databases">
        <title>Whole genome based analysis of evolution and adaptive divergence in Indian and Brazilian strains of Azospirillum brasilense.</title>
        <authorList>
            <person name="Singh C."/>
            <person name="Tripathi A.K."/>
        </authorList>
    </citation>
    <scope>NUCLEOTIDE SEQUENCE [LARGE SCALE GENOMIC DNA]</scope>
    <source>
        <strain evidence="4 5">MTCC4038</strain>
        <plasmid evidence="4 5">p3</plasmid>
    </source>
</reference>
<evidence type="ECO:0000259" key="2">
    <source>
        <dbReference type="Pfam" id="PF04773"/>
    </source>
</evidence>
<proteinExistence type="predicted"/>
<keyword evidence="4" id="KW-0614">Plasmid</keyword>
<dbReference type="PANTHER" id="PTHR30273">
    <property type="entry name" value="PERIPLASMIC SIGNAL SENSOR AND SIGMA FACTOR ACTIVATOR FECR-RELATED"/>
    <property type="match status" value="1"/>
</dbReference>
<dbReference type="Gene3D" id="3.55.50.30">
    <property type="match status" value="1"/>
</dbReference>
<evidence type="ECO:0000313" key="4">
    <source>
        <dbReference type="EMBL" id="QCO12713.1"/>
    </source>
</evidence>
<dbReference type="Gene3D" id="2.60.120.1440">
    <property type="match status" value="1"/>
</dbReference>
<evidence type="ECO:0000313" key="5">
    <source>
        <dbReference type="Proteomes" id="UP000298774"/>
    </source>
</evidence>
<dbReference type="Pfam" id="PF16220">
    <property type="entry name" value="DUF4880"/>
    <property type="match status" value="1"/>
</dbReference>
<dbReference type="EMBL" id="CP032342">
    <property type="protein sequence ID" value="QCO12713.1"/>
    <property type="molecule type" value="Genomic_DNA"/>
</dbReference>
<gene>
    <name evidence="4" type="ORF">D3868_27180</name>
</gene>
<protein>
    <submittedName>
        <fullName evidence="4">DUF4880 domain-containing protein</fullName>
    </submittedName>
</protein>
<dbReference type="GO" id="GO:0016989">
    <property type="term" value="F:sigma factor antagonist activity"/>
    <property type="evidence" value="ECO:0007669"/>
    <property type="project" value="TreeGrafter"/>
</dbReference>
<accession>A0A4D8QVT7</accession>
<organism evidence="4 5">
    <name type="scientific">Azospirillum brasilense</name>
    <dbReference type="NCBI Taxonomy" id="192"/>
    <lineage>
        <taxon>Bacteria</taxon>
        <taxon>Pseudomonadati</taxon>
        <taxon>Pseudomonadota</taxon>
        <taxon>Alphaproteobacteria</taxon>
        <taxon>Rhodospirillales</taxon>
        <taxon>Azospirillaceae</taxon>
        <taxon>Azospirillum</taxon>
    </lineage>
</organism>
<evidence type="ECO:0000259" key="3">
    <source>
        <dbReference type="Pfam" id="PF16220"/>
    </source>
</evidence>
<dbReference type="AlphaFoldDB" id="A0A4D8QVT7"/>
<dbReference type="PIRSF" id="PIRSF018266">
    <property type="entry name" value="FecR"/>
    <property type="match status" value="1"/>
</dbReference>
<feature type="compositionally biased region" description="Basic and acidic residues" evidence="1">
    <location>
        <begin position="1"/>
        <end position="24"/>
    </location>
</feature>
<feature type="domain" description="FecR N-terminal" evidence="3">
    <location>
        <begin position="50"/>
        <end position="92"/>
    </location>
</feature>
<dbReference type="InterPro" id="IPR012373">
    <property type="entry name" value="Ferrdict_sens_TM"/>
</dbReference>
<dbReference type="InterPro" id="IPR006860">
    <property type="entry name" value="FecR"/>
</dbReference>
<geneLocation type="plasmid" evidence="4 5">
    <name>p3</name>
</geneLocation>
<feature type="domain" description="FecR protein" evidence="2">
    <location>
        <begin position="171"/>
        <end position="262"/>
    </location>
</feature>
<evidence type="ECO:0000256" key="1">
    <source>
        <dbReference type="SAM" id="MobiDB-lite"/>
    </source>
</evidence>
<feature type="compositionally biased region" description="Gly residues" evidence="1">
    <location>
        <begin position="26"/>
        <end position="37"/>
    </location>
</feature>
<dbReference type="Pfam" id="PF04773">
    <property type="entry name" value="FecR"/>
    <property type="match status" value="1"/>
</dbReference>
<dbReference type="InterPro" id="IPR032623">
    <property type="entry name" value="FecR_N"/>
</dbReference>